<comment type="similarity">
    <text evidence="2">Belongs to the class I-like SAM-binding methyltransferase superfamily. RNA methyltransferase RlmE family.</text>
</comment>
<feature type="domain" description="Ribosomal RNA methyltransferase FtsJ" evidence="11">
    <location>
        <begin position="63"/>
        <end position="248"/>
    </location>
</feature>
<evidence type="ECO:0000256" key="8">
    <source>
        <dbReference type="ARBA" id="ARBA00023128"/>
    </source>
</evidence>
<dbReference type="EMBL" id="CAXITT010000476">
    <property type="protein sequence ID" value="CAL1542235.1"/>
    <property type="molecule type" value="Genomic_DNA"/>
</dbReference>
<keyword evidence="13" id="KW-1185">Reference proteome</keyword>
<evidence type="ECO:0000256" key="4">
    <source>
        <dbReference type="ARBA" id="ARBA00022603"/>
    </source>
</evidence>
<dbReference type="GO" id="GO:1902775">
    <property type="term" value="P:mitochondrial large ribosomal subunit assembly"/>
    <property type="evidence" value="ECO:0007669"/>
    <property type="project" value="UniProtKB-ARBA"/>
</dbReference>
<keyword evidence="3" id="KW-0698">rRNA processing</keyword>
<evidence type="ECO:0000256" key="5">
    <source>
        <dbReference type="ARBA" id="ARBA00022679"/>
    </source>
</evidence>
<dbReference type="Pfam" id="PF01728">
    <property type="entry name" value="FtsJ"/>
    <property type="match status" value="1"/>
</dbReference>
<feature type="active site" description="Proton acceptor" evidence="10">
    <location>
        <position position="205"/>
    </location>
</feature>
<protein>
    <recommendedName>
        <fullName evidence="9">rRNA methyltransferase 2, mitochondrial</fullName>
    </recommendedName>
</protein>
<evidence type="ECO:0000256" key="2">
    <source>
        <dbReference type="ARBA" id="ARBA00009258"/>
    </source>
</evidence>
<keyword evidence="4" id="KW-0489">Methyltransferase</keyword>
<dbReference type="SUPFAM" id="SSF53335">
    <property type="entry name" value="S-adenosyl-L-methionine-dependent methyltransferases"/>
    <property type="match status" value="1"/>
</dbReference>
<dbReference type="GO" id="GO:0005759">
    <property type="term" value="C:mitochondrial matrix"/>
    <property type="evidence" value="ECO:0007669"/>
    <property type="project" value="UniProtKB-ARBA"/>
</dbReference>
<dbReference type="HAMAP" id="MF_01547">
    <property type="entry name" value="RNA_methyltr_E"/>
    <property type="match status" value="1"/>
</dbReference>
<evidence type="ECO:0000313" key="13">
    <source>
        <dbReference type="Proteomes" id="UP001497497"/>
    </source>
</evidence>
<dbReference type="InterPro" id="IPR015507">
    <property type="entry name" value="rRNA-MeTfrase_E"/>
</dbReference>
<dbReference type="Gene3D" id="3.40.50.150">
    <property type="entry name" value="Vaccinia Virus protein VP39"/>
    <property type="match status" value="1"/>
</dbReference>
<name>A0AAV2I7V8_LYMST</name>
<sequence length="251" mass="27632">MVPTGTKLRISTILKSNYLDSLISISRNICVTNLVNKDVSSSNRWLERQKRDIFVKQAGLENYRCRSAFKLLQINEKTQILRPGHFVIDCGAAPGSWCQVAVQNVNSTGKDPNKPKGLVIGIDLQHMSPVEGAYLLPGSDFTKVATQAKVKEILCDRKANVILSDMAPRATGHKSHNHEIIVGLCFSVLQFSLSALSPGGTMVCKLWAGGDQSRLEAAMRTVFEQVKVMKPEASRDDSSEIFLLGKGFKEL</sequence>
<dbReference type="PANTHER" id="PTHR10920">
    <property type="entry name" value="RIBOSOMAL RNA METHYLTRANSFERASE"/>
    <property type="match status" value="1"/>
</dbReference>
<proteinExistence type="inferred from homology"/>
<accession>A0AAV2I7V8</accession>
<keyword evidence="5" id="KW-0808">Transferase</keyword>
<dbReference type="InterPro" id="IPR050082">
    <property type="entry name" value="RNA_methyltr_RlmE"/>
</dbReference>
<evidence type="ECO:0000256" key="9">
    <source>
        <dbReference type="ARBA" id="ARBA00041184"/>
    </source>
</evidence>
<evidence type="ECO:0000259" key="11">
    <source>
        <dbReference type="Pfam" id="PF01728"/>
    </source>
</evidence>
<comment type="caution">
    <text evidence="12">The sequence shown here is derived from an EMBL/GenBank/DDBJ whole genome shotgun (WGS) entry which is preliminary data.</text>
</comment>
<evidence type="ECO:0000256" key="7">
    <source>
        <dbReference type="ARBA" id="ARBA00022946"/>
    </source>
</evidence>
<keyword evidence="8" id="KW-0496">Mitochondrion</keyword>
<reference evidence="12 13" key="1">
    <citation type="submission" date="2024-04" db="EMBL/GenBank/DDBJ databases">
        <authorList>
            <consortium name="Genoscope - CEA"/>
            <person name="William W."/>
        </authorList>
    </citation>
    <scope>NUCLEOTIDE SEQUENCE [LARGE SCALE GENOMIC DNA]</scope>
</reference>
<dbReference type="PANTHER" id="PTHR10920:SF18">
    <property type="entry name" value="RRNA METHYLTRANSFERASE 2, MITOCHONDRIAL"/>
    <property type="match status" value="1"/>
</dbReference>
<dbReference type="InterPro" id="IPR029063">
    <property type="entry name" value="SAM-dependent_MTases_sf"/>
</dbReference>
<evidence type="ECO:0000313" key="12">
    <source>
        <dbReference type="EMBL" id="CAL1542235.1"/>
    </source>
</evidence>
<evidence type="ECO:0000256" key="1">
    <source>
        <dbReference type="ARBA" id="ARBA00004173"/>
    </source>
</evidence>
<organism evidence="12 13">
    <name type="scientific">Lymnaea stagnalis</name>
    <name type="common">Great pond snail</name>
    <name type="synonym">Helix stagnalis</name>
    <dbReference type="NCBI Taxonomy" id="6523"/>
    <lineage>
        <taxon>Eukaryota</taxon>
        <taxon>Metazoa</taxon>
        <taxon>Spiralia</taxon>
        <taxon>Lophotrochozoa</taxon>
        <taxon>Mollusca</taxon>
        <taxon>Gastropoda</taxon>
        <taxon>Heterobranchia</taxon>
        <taxon>Euthyneura</taxon>
        <taxon>Panpulmonata</taxon>
        <taxon>Hygrophila</taxon>
        <taxon>Lymnaeoidea</taxon>
        <taxon>Lymnaeidae</taxon>
        <taxon>Lymnaea</taxon>
    </lineage>
</organism>
<evidence type="ECO:0000256" key="10">
    <source>
        <dbReference type="PIRSR" id="PIRSR005461-1"/>
    </source>
</evidence>
<evidence type="ECO:0000256" key="6">
    <source>
        <dbReference type="ARBA" id="ARBA00022691"/>
    </source>
</evidence>
<keyword evidence="6 10" id="KW-0949">S-adenosyl-L-methionine</keyword>
<dbReference type="GO" id="GO:0008650">
    <property type="term" value="F:rRNA (uridine-2'-O-)-methyltransferase activity"/>
    <property type="evidence" value="ECO:0007669"/>
    <property type="project" value="TreeGrafter"/>
</dbReference>
<dbReference type="InterPro" id="IPR002877">
    <property type="entry name" value="RNA_MeTrfase_FtsJ_dom"/>
</dbReference>
<keyword evidence="7" id="KW-0809">Transit peptide</keyword>
<comment type="subcellular location">
    <subcellularLocation>
        <location evidence="1">Mitochondrion</location>
    </subcellularLocation>
</comment>
<evidence type="ECO:0000256" key="3">
    <source>
        <dbReference type="ARBA" id="ARBA00022552"/>
    </source>
</evidence>
<dbReference type="FunFam" id="3.40.50.150:FF:000129">
    <property type="entry name" value="Mitochondrial rRNA methyltransferase 2"/>
    <property type="match status" value="1"/>
</dbReference>
<dbReference type="AlphaFoldDB" id="A0AAV2I7V8"/>
<dbReference type="PIRSF" id="PIRSF005461">
    <property type="entry name" value="23S_rRNA_mtase"/>
    <property type="match status" value="1"/>
</dbReference>
<gene>
    <name evidence="12" type="ORF">GSLYS_00015832001</name>
</gene>
<dbReference type="Proteomes" id="UP001497497">
    <property type="component" value="Unassembled WGS sequence"/>
</dbReference>